<dbReference type="CDD" id="cd00067">
    <property type="entry name" value="GAL4"/>
    <property type="match status" value="1"/>
</dbReference>
<comment type="caution">
    <text evidence="8">The sequence shown here is derived from an EMBL/GenBank/DDBJ whole genome shotgun (WGS) entry which is preliminary data.</text>
</comment>
<evidence type="ECO:0000313" key="8">
    <source>
        <dbReference type="EMBL" id="KAI0291628.1"/>
    </source>
</evidence>
<dbReference type="AlphaFoldDB" id="A0AAD4LXJ0"/>
<dbReference type="Gene3D" id="4.10.240.10">
    <property type="entry name" value="Zn(2)-C6 fungal-type DNA-binding domain"/>
    <property type="match status" value="1"/>
</dbReference>
<dbReference type="PANTHER" id="PTHR47338">
    <property type="entry name" value="ZN(II)2CYS6 TRANSCRIPTION FACTOR (EUROFUNG)-RELATED"/>
    <property type="match status" value="1"/>
</dbReference>
<sequence length="591" mass="65726">MDSPTPPRAGSSSTLQRGKACLNCRRRKMKCDGIRPVCGPCSRANRSEDCEYTDGQSRTRTQILEDTIAQLEARIQELEHPNSAPPSVILRDPHSTFYQAQPSPIPGPSHPSPPVMLSQSDFSHESQASTPSSPLIGKSLSITLDLMFKSLTGNPSRPIPALISAIYLWGEVLSKGKEFLQSGSILASRVTAQLGNAIPVTPSHQTLQVIQAKLLLANYFFYIGIFRRISRHGMWLTQDPDSTTYACFHELYRSTRHHPTEPRDQIEEGERINAFWAVFIMDRYLSVAFGAPLVISDMDAPGLQIDTPWPLEMETYERGQIYPNLRTSRTVRSFFSGMNNGWPWENHSPLTQLSKATALFERATRLAATWRPEEIQNVGSFYSDFVAVDQRIDEFKLQLTPIETVPGVNVQLNLGSREKCLSAAMAIVRANHAAHVRERIYTSPILGVVSLGCGGRVIINEIVALHSFHAEPNPSPQQRDVELRDALEQMQQTIIWVASNRRAQEFDHLGATGFPPRLARIHDTYLCIHSNSSDKIRNPADSGKDRKAKGANGTIGRKITLQGLAGLAEPPSPPKPFWFRFLVAGITTTTT</sequence>
<gene>
    <name evidence="8" type="ORF">B0F90DRAFT_1671458</name>
</gene>
<evidence type="ECO:0000313" key="9">
    <source>
        <dbReference type="Proteomes" id="UP001203297"/>
    </source>
</evidence>
<evidence type="ECO:0000256" key="4">
    <source>
        <dbReference type="ARBA" id="ARBA00023163"/>
    </source>
</evidence>
<dbReference type="PANTHER" id="PTHR47338:SF29">
    <property type="entry name" value="ZN(2)-C6 FUNGAL-TYPE DOMAIN-CONTAINING PROTEIN"/>
    <property type="match status" value="1"/>
</dbReference>
<evidence type="ECO:0000256" key="3">
    <source>
        <dbReference type="ARBA" id="ARBA00023015"/>
    </source>
</evidence>
<dbReference type="PROSITE" id="PS50048">
    <property type="entry name" value="ZN2_CY6_FUNGAL_2"/>
    <property type="match status" value="1"/>
</dbReference>
<evidence type="ECO:0000256" key="1">
    <source>
        <dbReference type="ARBA" id="ARBA00004123"/>
    </source>
</evidence>
<dbReference type="InterPro" id="IPR050815">
    <property type="entry name" value="TF_fung"/>
</dbReference>
<keyword evidence="3" id="KW-0805">Transcription regulation</keyword>
<feature type="region of interest" description="Disordered" evidence="6">
    <location>
        <begin position="97"/>
        <end position="134"/>
    </location>
</feature>
<feature type="compositionally biased region" description="Pro residues" evidence="6">
    <location>
        <begin position="103"/>
        <end position="114"/>
    </location>
</feature>
<evidence type="ECO:0000256" key="2">
    <source>
        <dbReference type="ARBA" id="ARBA00022723"/>
    </source>
</evidence>
<keyword evidence="5" id="KW-0539">Nucleus</keyword>
<dbReference type="EMBL" id="WTXG01000151">
    <property type="protein sequence ID" value="KAI0291628.1"/>
    <property type="molecule type" value="Genomic_DNA"/>
</dbReference>
<dbReference type="GO" id="GO:0005634">
    <property type="term" value="C:nucleus"/>
    <property type="evidence" value="ECO:0007669"/>
    <property type="project" value="UniProtKB-SubCell"/>
</dbReference>
<accession>A0AAD4LXJ0</accession>
<dbReference type="InterPro" id="IPR001138">
    <property type="entry name" value="Zn2Cys6_DnaBD"/>
</dbReference>
<dbReference type="Pfam" id="PF00172">
    <property type="entry name" value="Zn_clus"/>
    <property type="match status" value="1"/>
</dbReference>
<feature type="domain" description="Zn(2)-C6 fungal-type" evidence="7">
    <location>
        <begin position="20"/>
        <end position="52"/>
    </location>
</feature>
<evidence type="ECO:0000256" key="6">
    <source>
        <dbReference type="SAM" id="MobiDB-lite"/>
    </source>
</evidence>
<evidence type="ECO:0000256" key="5">
    <source>
        <dbReference type="ARBA" id="ARBA00023242"/>
    </source>
</evidence>
<dbReference type="SUPFAM" id="SSF57701">
    <property type="entry name" value="Zn2/Cys6 DNA-binding domain"/>
    <property type="match status" value="1"/>
</dbReference>
<dbReference type="InterPro" id="IPR036864">
    <property type="entry name" value="Zn2-C6_fun-type_DNA-bd_sf"/>
</dbReference>
<keyword evidence="2" id="KW-0479">Metal-binding</keyword>
<keyword evidence="9" id="KW-1185">Reference proteome</keyword>
<organism evidence="8 9">
    <name type="scientific">Multifurca ochricompacta</name>
    <dbReference type="NCBI Taxonomy" id="376703"/>
    <lineage>
        <taxon>Eukaryota</taxon>
        <taxon>Fungi</taxon>
        <taxon>Dikarya</taxon>
        <taxon>Basidiomycota</taxon>
        <taxon>Agaricomycotina</taxon>
        <taxon>Agaricomycetes</taxon>
        <taxon>Russulales</taxon>
        <taxon>Russulaceae</taxon>
        <taxon>Multifurca</taxon>
    </lineage>
</organism>
<comment type="subcellular location">
    <subcellularLocation>
        <location evidence="1">Nucleus</location>
    </subcellularLocation>
</comment>
<dbReference type="SMART" id="SM00066">
    <property type="entry name" value="GAL4"/>
    <property type="match status" value="1"/>
</dbReference>
<evidence type="ECO:0000259" key="7">
    <source>
        <dbReference type="PROSITE" id="PS50048"/>
    </source>
</evidence>
<dbReference type="GO" id="GO:0008270">
    <property type="term" value="F:zinc ion binding"/>
    <property type="evidence" value="ECO:0007669"/>
    <property type="project" value="InterPro"/>
</dbReference>
<dbReference type="Proteomes" id="UP001203297">
    <property type="component" value="Unassembled WGS sequence"/>
</dbReference>
<proteinExistence type="predicted"/>
<dbReference type="CDD" id="cd12148">
    <property type="entry name" value="fungal_TF_MHR"/>
    <property type="match status" value="1"/>
</dbReference>
<feature type="compositionally biased region" description="Polar residues" evidence="6">
    <location>
        <begin position="117"/>
        <end position="133"/>
    </location>
</feature>
<keyword evidence="4" id="KW-0804">Transcription</keyword>
<protein>
    <recommendedName>
        <fullName evidence="7">Zn(2)-C6 fungal-type domain-containing protein</fullName>
    </recommendedName>
</protein>
<dbReference type="GO" id="GO:0000981">
    <property type="term" value="F:DNA-binding transcription factor activity, RNA polymerase II-specific"/>
    <property type="evidence" value="ECO:0007669"/>
    <property type="project" value="InterPro"/>
</dbReference>
<name>A0AAD4LXJ0_9AGAM</name>
<dbReference type="PROSITE" id="PS00463">
    <property type="entry name" value="ZN2_CY6_FUNGAL_1"/>
    <property type="match status" value="1"/>
</dbReference>
<reference evidence="8" key="1">
    <citation type="journal article" date="2022" name="New Phytol.">
        <title>Evolutionary transition to the ectomycorrhizal habit in the genomes of a hyperdiverse lineage of mushroom-forming fungi.</title>
        <authorList>
            <person name="Looney B."/>
            <person name="Miyauchi S."/>
            <person name="Morin E."/>
            <person name="Drula E."/>
            <person name="Courty P.E."/>
            <person name="Kohler A."/>
            <person name="Kuo A."/>
            <person name="LaButti K."/>
            <person name="Pangilinan J."/>
            <person name="Lipzen A."/>
            <person name="Riley R."/>
            <person name="Andreopoulos W."/>
            <person name="He G."/>
            <person name="Johnson J."/>
            <person name="Nolan M."/>
            <person name="Tritt A."/>
            <person name="Barry K.W."/>
            <person name="Grigoriev I.V."/>
            <person name="Nagy L.G."/>
            <person name="Hibbett D."/>
            <person name="Henrissat B."/>
            <person name="Matheny P.B."/>
            <person name="Labbe J."/>
            <person name="Martin F.M."/>
        </authorList>
    </citation>
    <scope>NUCLEOTIDE SEQUENCE</scope>
    <source>
        <strain evidence="8">BPL690</strain>
    </source>
</reference>